<protein>
    <submittedName>
        <fullName evidence="1">Uncharacterized protein</fullName>
    </submittedName>
</protein>
<gene>
    <name evidence="1" type="ORF">GA0074694_5882</name>
</gene>
<keyword evidence="2" id="KW-1185">Reference proteome</keyword>
<dbReference type="RefSeq" id="WP_091463045.1">
    <property type="nucleotide sequence ID" value="NZ_FMHU01000002.1"/>
</dbReference>
<organism evidence="1 2">
    <name type="scientific">Micromonospora inyonensis</name>
    <dbReference type="NCBI Taxonomy" id="47866"/>
    <lineage>
        <taxon>Bacteria</taxon>
        <taxon>Bacillati</taxon>
        <taxon>Actinomycetota</taxon>
        <taxon>Actinomycetes</taxon>
        <taxon>Micromonosporales</taxon>
        <taxon>Micromonosporaceae</taxon>
        <taxon>Micromonospora</taxon>
    </lineage>
</organism>
<dbReference type="EMBL" id="FMHU01000002">
    <property type="protein sequence ID" value="SCL31095.1"/>
    <property type="molecule type" value="Genomic_DNA"/>
</dbReference>
<sequence>MKILLSEAAPENLEMIRRAVVEAMAKELLSRPSSTIAFAVHLRYYLQSASSKRLGFWMSCRSGSARSRLR</sequence>
<reference evidence="2" key="1">
    <citation type="submission" date="2016-06" db="EMBL/GenBank/DDBJ databases">
        <authorList>
            <person name="Varghese N."/>
        </authorList>
    </citation>
    <scope>NUCLEOTIDE SEQUENCE [LARGE SCALE GENOMIC DNA]</scope>
    <source>
        <strain evidence="2">DSM 46123</strain>
    </source>
</reference>
<dbReference type="Proteomes" id="UP000198906">
    <property type="component" value="Unassembled WGS sequence"/>
</dbReference>
<name>A0A1C6SPH2_9ACTN</name>
<dbReference type="AlphaFoldDB" id="A0A1C6SPH2"/>
<evidence type="ECO:0000313" key="2">
    <source>
        <dbReference type="Proteomes" id="UP000198906"/>
    </source>
</evidence>
<evidence type="ECO:0000313" key="1">
    <source>
        <dbReference type="EMBL" id="SCL31095.1"/>
    </source>
</evidence>
<proteinExistence type="predicted"/>
<dbReference type="STRING" id="47866.GA0074694_5882"/>
<accession>A0A1C6SPH2</accession>